<dbReference type="Gene3D" id="3.40.50.620">
    <property type="entry name" value="HUPs"/>
    <property type="match status" value="1"/>
</dbReference>
<keyword evidence="2" id="KW-0285">Flavoprotein</keyword>
<comment type="cofactor">
    <cofactor evidence="2">
        <name>FAD</name>
        <dbReference type="ChEBI" id="CHEBI:57692"/>
    </cofactor>
    <text evidence="2">Binds 1 FAD per subunit.</text>
</comment>
<gene>
    <name evidence="5" type="ORF">F0562_000838</name>
</gene>
<dbReference type="Proteomes" id="UP000325577">
    <property type="component" value="Linkage Group LG0"/>
</dbReference>
<evidence type="ECO:0000256" key="1">
    <source>
        <dbReference type="ARBA" id="ARBA00005862"/>
    </source>
</evidence>
<reference evidence="5 6" key="1">
    <citation type="submission" date="2019-09" db="EMBL/GenBank/DDBJ databases">
        <title>A chromosome-level genome assembly of the Chinese tupelo Nyssa sinensis.</title>
        <authorList>
            <person name="Yang X."/>
            <person name="Kang M."/>
            <person name="Yang Y."/>
            <person name="Xiong H."/>
            <person name="Wang M."/>
            <person name="Zhang Z."/>
            <person name="Wang Z."/>
            <person name="Wu H."/>
            <person name="Ma T."/>
            <person name="Liu J."/>
            <person name="Xi Z."/>
        </authorList>
    </citation>
    <scope>NUCLEOTIDE SEQUENCE [LARGE SCALE GENOMIC DNA]</scope>
    <source>
        <strain evidence="5">J267</strain>
        <tissue evidence="5">Leaf</tissue>
    </source>
</reference>
<evidence type="ECO:0000313" key="6">
    <source>
        <dbReference type="Proteomes" id="UP000325577"/>
    </source>
</evidence>
<dbReference type="InterPro" id="IPR006050">
    <property type="entry name" value="DNA_photolyase_N"/>
</dbReference>
<dbReference type="PANTHER" id="PTHR11455">
    <property type="entry name" value="CRYPTOCHROME"/>
    <property type="match status" value="1"/>
</dbReference>
<evidence type="ECO:0000259" key="4">
    <source>
        <dbReference type="PROSITE" id="PS51645"/>
    </source>
</evidence>
<dbReference type="GO" id="GO:0003677">
    <property type="term" value="F:DNA binding"/>
    <property type="evidence" value="ECO:0007669"/>
    <property type="project" value="TreeGrafter"/>
</dbReference>
<dbReference type="Pfam" id="PF00875">
    <property type="entry name" value="DNA_photolyase"/>
    <property type="match status" value="1"/>
</dbReference>
<dbReference type="InterPro" id="IPR014729">
    <property type="entry name" value="Rossmann-like_a/b/a_fold"/>
</dbReference>
<feature type="binding site" evidence="2">
    <location>
        <begin position="374"/>
        <end position="378"/>
    </location>
    <ligand>
        <name>FAD</name>
        <dbReference type="ChEBI" id="CHEBI:57692"/>
    </ligand>
</feature>
<dbReference type="AlphaFoldDB" id="A0A5J5C2V5"/>
<protein>
    <recommendedName>
        <fullName evidence="4">Photolyase/cryptochrome alpha/beta domain-containing protein</fullName>
    </recommendedName>
</protein>
<evidence type="ECO:0000256" key="3">
    <source>
        <dbReference type="SAM" id="MobiDB-lite"/>
    </source>
</evidence>
<dbReference type="EMBL" id="CM018031">
    <property type="protein sequence ID" value="KAA8549154.1"/>
    <property type="molecule type" value="Genomic_DNA"/>
</dbReference>
<name>A0A5J5C2V5_9ASTE</name>
<feature type="compositionally biased region" description="Polar residues" evidence="3">
    <location>
        <begin position="1"/>
        <end position="10"/>
    </location>
</feature>
<dbReference type="PANTHER" id="PTHR11455:SF2">
    <property type="entry name" value="BLUE-LIGHT PHOTORECEPTOR PHR2"/>
    <property type="match status" value="1"/>
</dbReference>
<dbReference type="PROSITE" id="PS51645">
    <property type="entry name" value="PHR_CRY_ALPHA_BETA"/>
    <property type="match status" value="1"/>
</dbReference>
<dbReference type="GO" id="GO:0003904">
    <property type="term" value="F:deoxyribodipyrimidine photo-lyase activity"/>
    <property type="evidence" value="ECO:0007669"/>
    <property type="project" value="TreeGrafter"/>
</dbReference>
<dbReference type="OrthoDB" id="435881at2759"/>
<dbReference type="InterPro" id="IPR036155">
    <property type="entry name" value="Crypto/Photolyase_N_sf"/>
</dbReference>
<accession>A0A5J5C2V5</accession>
<dbReference type="Gene3D" id="1.25.40.80">
    <property type="match status" value="1"/>
</dbReference>
<feature type="domain" description="Photolyase/cryptochrome alpha/beta" evidence="4">
    <location>
        <begin position="121"/>
        <end position="255"/>
    </location>
</feature>
<dbReference type="InterPro" id="IPR036134">
    <property type="entry name" value="Crypto/Photolyase_FAD-like_sf"/>
</dbReference>
<comment type="similarity">
    <text evidence="1">Belongs to the DNA photolyase class-1 family.</text>
</comment>
<dbReference type="GO" id="GO:0071949">
    <property type="term" value="F:FAD binding"/>
    <property type="evidence" value="ECO:0007669"/>
    <property type="project" value="TreeGrafter"/>
</dbReference>
<dbReference type="SUPFAM" id="SSF48173">
    <property type="entry name" value="Cryptochrome/photolyase FAD-binding domain"/>
    <property type="match status" value="1"/>
</dbReference>
<sequence>MDSNTQTVENPESRTPSEEQNQLAIVPSKSLPTASISLSLSTILPTHLLLPPKISSLFAPHATKVKIPSQVSSFSHLSLSSSLSIPKPFFKSTISANPLQNPLSLNPRRPSDPSSAAGIRRASIVWFRNDLRVHDNECLNSANNESMSVLPVYCFDPRDYGKSSSGFDKTGPYRATFLIESVSDLRKNLQAKGSDLVVRIGKPETVLVELAKAIGADAVYAHREVSHDEVKAEEKIEAAMKDEGVEVKYFWGSTLFHVDDLPFKLEEMPSNYGGFREKVQGLEIRKTIAALDQLRELPARGDVEAGEIPSLMDLGLNPSATLGQDGKPAANASLVGGETEALQRLTKFAAECRAQPHKGTKKDNNDSIYGANFSCKISPWLAMGCLSPRSMFDELKKSASRTIRAASNRKDGGSGPCDTGMNWLTYELLWRDFFRFITKKYSSARQHNAAPVTACTGAAA</sequence>
<proteinExistence type="inferred from homology"/>
<dbReference type="GO" id="GO:0000719">
    <property type="term" value="P:photoreactive repair"/>
    <property type="evidence" value="ECO:0007669"/>
    <property type="project" value="TreeGrafter"/>
</dbReference>
<keyword evidence="2" id="KW-0274">FAD</keyword>
<evidence type="ECO:0000256" key="2">
    <source>
        <dbReference type="PIRSR" id="PIRSR602081-1"/>
    </source>
</evidence>
<feature type="binding site" evidence="2">
    <location>
        <begin position="427"/>
        <end position="434"/>
    </location>
    <ligand>
        <name>FAD</name>
        <dbReference type="ChEBI" id="CHEBI:57692"/>
    </ligand>
</feature>
<keyword evidence="6" id="KW-1185">Reference proteome</keyword>
<dbReference type="SUPFAM" id="SSF52425">
    <property type="entry name" value="Cryptochrome/photolyase, N-terminal domain"/>
    <property type="match status" value="1"/>
</dbReference>
<feature type="region of interest" description="Disordered" evidence="3">
    <location>
        <begin position="1"/>
        <end position="22"/>
    </location>
</feature>
<dbReference type="InterPro" id="IPR002081">
    <property type="entry name" value="Cryptochrome/DNA_photolyase_1"/>
</dbReference>
<organism evidence="5 6">
    <name type="scientific">Nyssa sinensis</name>
    <dbReference type="NCBI Taxonomy" id="561372"/>
    <lineage>
        <taxon>Eukaryota</taxon>
        <taxon>Viridiplantae</taxon>
        <taxon>Streptophyta</taxon>
        <taxon>Embryophyta</taxon>
        <taxon>Tracheophyta</taxon>
        <taxon>Spermatophyta</taxon>
        <taxon>Magnoliopsida</taxon>
        <taxon>eudicotyledons</taxon>
        <taxon>Gunneridae</taxon>
        <taxon>Pentapetalae</taxon>
        <taxon>asterids</taxon>
        <taxon>Cornales</taxon>
        <taxon>Nyssaceae</taxon>
        <taxon>Nyssa</taxon>
    </lineage>
</organism>
<evidence type="ECO:0000313" key="5">
    <source>
        <dbReference type="EMBL" id="KAA8549154.1"/>
    </source>
</evidence>